<gene>
    <name evidence="3" type="ORF">SAMN02745887_02569</name>
</gene>
<feature type="transmembrane region" description="Helical" evidence="1">
    <location>
        <begin position="167"/>
        <end position="190"/>
    </location>
</feature>
<dbReference type="InterPro" id="IPR039447">
    <property type="entry name" value="UreH-like_TM_dom"/>
</dbReference>
<feature type="transmembrane region" description="Helical" evidence="1">
    <location>
        <begin position="202"/>
        <end position="224"/>
    </location>
</feature>
<evidence type="ECO:0000313" key="4">
    <source>
        <dbReference type="Proteomes" id="UP000186513"/>
    </source>
</evidence>
<evidence type="ECO:0000313" key="3">
    <source>
        <dbReference type="EMBL" id="SFZ77756.1"/>
    </source>
</evidence>
<feature type="transmembrane region" description="Helical" evidence="1">
    <location>
        <begin position="85"/>
        <end position="105"/>
    </location>
</feature>
<reference evidence="3 4" key="1">
    <citation type="submission" date="2016-11" db="EMBL/GenBank/DDBJ databases">
        <authorList>
            <person name="Jaros S."/>
            <person name="Januszkiewicz K."/>
            <person name="Wedrychowicz H."/>
        </authorList>
    </citation>
    <scope>NUCLEOTIDE SEQUENCE [LARGE SCALE GENOMIC DNA]</scope>
    <source>
        <strain evidence="3 4">DSM 18899</strain>
    </source>
</reference>
<keyword evidence="4" id="KW-1185">Reference proteome</keyword>
<dbReference type="AlphaFoldDB" id="A0A1K2HLS7"/>
<dbReference type="PANTHER" id="PTHR42208:SF1">
    <property type="entry name" value="HEAVY METAL TRANSPORTER"/>
    <property type="match status" value="1"/>
</dbReference>
<feature type="transmembrane region" description="Helical" evidence="1">
    <location>
        <begin position="58"/>
        <end position="79"/>
    </location>
</feature>
<keyword evidence="1" id="KW-0472">Membrane</keyword>
<protein>
    <recommendedName>
        <fullName evidence="2">Urease accessory protein UreH-like transmembrane domain-containing protein</fullName>
    </recommendedName>
</protein>
<feature type="domain" description="Urease accessory protein UreH-like transmembrane" evidence="2">
    <location>
        <begin position="14"/>
        <end position="215"/>
    </location>
</feature>
<dbReference type="PANTHER" id="PTHR42208">
    <property type="entry name" value="HEAVY METAL TRANSPORTER-RELATED"/>
    <property type="match status" value="1"/>
</dbReference>
<keyword evidence="1" id="KW-1133">Transmembrane helix</keyword>
<proteinExistence type="predicted"/>
<accession>A0A1K2HLS7</accession>
<organism evidence="3 4">
    <name type="scientific">Chitinimonas taiwanensis DSM 18899</name>
    <dbReference type="NCBI Taxonomy" id="1121279"/>
    <lineage>
        <taxon>Bacteria</taxon>
        <taxon>Pseudomonadati</taxon>
        <taxon>Pseudomonadota</taxon>
        <taxon>Betaproteobacteria</taxon>
        <taxon>Neisseriales</taxon>
        <taxon>Chitinibacteraceae</taxon>
        <taxon>Chitinimonas</taxon>
    </lineage>
</organism>
<dbReference type="EMBL" id="FPKR01000010">
    <property type="protein sequence ID" value="SFZ77756.1"/>
    <property type="molecule type" value="Genomic_DNA"/>
</dbReference>
<name>A0A1K2HLS7_9NEIS</name>
<keyword evidence="1" id="KW-0812">Transmembrane</keyword>
<dbReference type="STRING" id="1121279.SAMN02745887_02569"/>
<dbReference type="Proteomes" id="UP000186513">
    <property type="component" value="Unassembled WGS sequence"/>
</dbReference>
<dbReference type="OrthoDB" id="9798690at2"/>
<feature type="transmembrane region" description="Helical" evidence="1">
    <location>
        <begin position="12"/>
        <end position="37"/>
    </location>
</feature>
<dbReference type="Pfam" id="PF13386">
    <property type="entry name" value="DsbD_2"/>
    <property type="match status" value="1"/>
</dbReference>
<evidence type="ECO:0000256" key="1">
    <source>
        <dbReference type="SAM" id="Phobius"/>
    </source>
</evidence>
<evidence type="ECO:0000259" key="2">
    <source>
        <dbReference type="Pfam" id="PF13386"/>
    </source>
</evidence>
<dbReference type="RefSeq" id="WP_072429078.1">
    <property type="nucleotide sequence ID" value="NZ_FPKR01000010.1"/>
</dbReference>
<sequence>MFESTYLLGLAGWLLAGFLGGVHCLGMCGGLAAALGLNLAQDRRFLLLLVANLGRISSYTLIGALLGGVAAGLALLPWANLLQQLLYLLSLALLILLGCYLAGWLSWLTRLERMGQPLWRRLQPRLAGLLPVDSLYKAYLAGALWGWLPCGLVYTAATGALASGSAWKGAATLLAFGLGTLPNLLAMGVAASQLNRVRQQPWLRRLAGGLLAGYAVFALIRFLMG</sequence>